<gene>
    <name evidence="2" type="ORF">M378DRAFT_18304</name>
</gene>
<name>A0A0C2W1R2_AMAMK</name>
<evidence type="ECO:0000313" key="3">
    <source>
        <dbReference type="Proteomes" id="UP000054549"/>
    </source>
</evidence>
<proteinExistence type="predicted"/>
<dbReference type="AlphaFoldDB" id="A0A0C2W1R2"/>
<dbReference type="EMBL" id="KN818577">
    <property type="protein sequence ID" value="KIL55037.1"/>
    <property type="molecule type" value="Genomic_DNA"/>
</dbReference>
<protein>
    <submittedName>
        <fullName evidence="2">Uncharacterized protein</fullName>
    </submittedName>
</protein>
<feature type="region of interest" description="Disordered" evidence="1">
    <location>
        <begin position="45"/>
        <end position="71"/>
    </location>
</feature>
<dbReference type="InParanoid" id="A0A0C2W1R2"/>
<accession>A0A0C2W1R2</accession>
<sequence>MTLGWWIKAIEPQDPAMSVHARLWQAILDVEWVLIQLVCVLKQQTTLEPGSKRPPPSGINKPLLKRSRLGN</sequence>
<reference evidence="2 3" key="1">
    <citation type="submission" date="2014-04" db="EMBL/GenBank/DDBJ databases">
        <title>Evolutionary Origins and Diversification of the Mycorrhizal Mutualists.</title>
        <authorList>
            <consortium name="DOE Joint Genome Institute"/>
            <consortium name="Mycorrhizal Genomics Consortium"/>
            <person name="Kohler A."/>
            <person name="Kuo A."/>
            <person name="Nagy L.G."/>
            <person name="Floudas D."/>
            <person name="Copeland A."/>
            <person name="Barry K.W."/>
            <person name="Cichocki N."/>
            <person name="Veneault-Fourrey C."/>
            <person name="LaButti K."/>
            <person name="Lindquist E.A."/>
            <person name="Lipzen A."/>
            <person name="Lundell T."/>
            <person name="Morin E."/>
            <person name="Murat C."/>
            <person name="Riley R."/>
            <person name="Ohm R."/>
            <person name="Sun H."/>
            <person name="Tunlid A."/>
            <person name="Henrissat B."/>
            <person name="Grigoriev I.V."/>
            <person name="Hibbett D.S."/>
            <person name="Martin F."/>
        </authorList>
    </citation>
    <scope>NUCLEOTIDE SEQUENCE [LARGE SCALE GENOMIC DNA]</scope>
    <source>
        <strain evidence="2 3">Koide BX008</strain>
    </source>
</reference>
<keyword evidence="3" id="KW-1185">Reference proteome</keyword>
<evidence type="ECO:0000313" key="2">
    <source>
        <dbReference type="EMBL" id="KIL55037.1"/>
    </source>
</evidence>
<organism evidence="2 3">
    <name type="scientific">Amanita muscaria (strain Koide BX008)</name>
    <dbReference type="NCBI Taxonomy" id="946122"/>
    <lineage>
        <taxon>Eukaryota</taxon>
        <taxon>Fungi</taxon>
        <taxon>Dikarya</taxon>
        <taxon>Basidiomycota</taxon>
        <taxon>Agaricomycotina</taxon>
        <taxon>Agaricomycetes</taxon>
        <taxon>Agaricomycetidae</taxon>
        <taxon>Agaricales</taxon>
        <taxon>Pluteineae</taxon>
        <taxon>Amanitaceae</taxon>
        <taxon>Amanita</taxon>
    </lineage>
</organism>
<evidence type="ECO:0000256" key="1">
    <source>
        <dbReference type="SAM" id="MobiDB-lite"/>
    </source>
</evidence>
<dbReference type="Proteomes" id="UP000054549">
    <property type="component" value="Unassembled WGS sequence"/>
</dbReference>
<dbReference type="HOGENOM" id="CLU_2739504_0_0_1"/>